<dbReference type="EMBL" id="QWDE01000003">
    <property type="protein sequence ID" value="RFZ82363.1"/>
    <property type="molecule type" value="Genomic_DNA"/>
</dbReference>
<evidence type="ECO:0000256" key="1">
    <source>
        <dbReference type="SAM" id="Phobius"/>
    </source>
</evidence>
<accession>A0A3E2NN35</accession>
<dbReference type="AlphaFoldDB" id="A0A3E2NN35"/>
<keyword evidence="1" id="KW-0812">Transmembrane</keyword>
<feature type="transmembrane region" description="Helical" evidence="1">
    <location>
        <begin position="240"/>
        <end position="266"/>
    </location>
</feature>
<dbReference type="OrthoDB" id="1494583at2"/>
<keyword evidence="1" id="KW-0472">Membrane</keyword>
<feature type="transmembrane region" description="Helical" evidence="1">
    <location>
        <begin position="302"/>
        <end position="323"/>
    </location>
</feature>
<keyword evidence="4" id="KW-1185">Reference proteome</keyword>
<reference evidence="3 4" key="1">
    <citation type="submission" date="2018-08" db="EMBL/GenBank/DDBJ databases">
        <title>Mucilaginibacter terrae sp. nov., isolated from manganese diggings.</title>
        <authorList>
            <person name="Huang Y."/>
            <person name="Zhou Z."/>
        </authorList>
    </citation>
    <scope>NUCLEOTIDE SEQUENCE [LARGE SCALE GENOMIC DNA]</scope>
    <source>
        <strain evidence="3 4">ZH6</strain>
    </source>
</reference>
<feature type="chain" id="PRO_5017728463" evidence="2">
    <location>
        <begin position="22"/>
        <end position="331"/>
    </location>
</feature>
<name>A0A3E2NN35_9SPHI</name>
<feature type="signal peptide" evidence="2">
    <location>
        <begin position="1"/>
        <end position="21"/>
    </location>
</feature>
<comment type="caution">
    <text evidence="3">The sequence shown here is derived from an EMBL/GenBank/DDBJ whole genome shotgun (WGS) entry which is preliminary data.</text>
</comment>
<keyword evidence="1" id="KW-1133">Transmembrane helix</keyword>
<dbReference type="InterPro" id="IPR025367">
    <property type="entry name" value="DUF4271"/>
</dbReference>
<evidence type="ECO:0000313" key="4">
    <source>
        <dbReference type="Proteomes" id="UP000260823"/>
    </source>
</evidence>
<feature type="transmembrane region" description="Helical" evidence="1">
    <location>
        <begin position="166"/>
        <end position="190"/>
    </location>
</feature>
<feature type="transmembrane region" description="Helical" evidence="1">
    <location>
        <begin position="121"/>
        <end position="145"/>
    </location>
</feature>
<proteinExistence type="predicted"/>
<feature type="transmembrane region" description="Helical" evidence="1">
    <location>
        <begin position="196"/>
        <end position="219"/>
    </location>
</feature>
<sequence length="331" mass="37560">MKRRFLFIFISFISLACSAYAQQDSVSGGVDSPRHVYRPRPMTLLDSVARAIKLEEKAVSDSLGLVYVLRPDSNRTNLFADSIIKASTYTGNHFLDLAKNAATAKRSILGYGHVRPARDRWVIAVIIVLLLFTALLNIFATKDLSNIFISFYSRKSTQTGKEDSPITTWIFIGLFLLFGFTFGLFLYLLTTGYYKVYYTISGVQLFLTLSVVILALFAGKFLILKFLGFVFNINKLVSDYIMTLSLTYFNITFVFLPVALCFSLIATKFIPYLLSVTLLLSVIIFVWQYLRSSVGIISNFQFHKFYLFVYLCALEICPILILIKALDIGFR</sequence>
<evidence type="ECO:0000313" key="3">
    <source>
        <dbReference type="EMBL" id="RFZ82363.1"/>
    </source>
</evidence>
<protein>
    <submittedName>
        <fullName evidence="3">DUF4271 domain-containing protein</fullName>
    </submittedName>
</protein>
<feature type="transmembrane region" description="Helical" evidence="1">
    <location>
        <begin position="272"/>
        <end position="290"/>
    </location>
</feature>
<organism evidence="3 4">
    <name type="scientific">Mucilaginibacter terrenus</name>
    <dbReference type="NCBI Taxonomy" id="2482727"/>
    <lineage>
        <taxon>Bacteria</taxon>
        <taxon>Pseudomonadati</taxon>
        <taxon>Bacteroidota</taxon>
        <taxon>Sphingobacteriia</taxon>
        <taxon>Sphingobacteriales</taxon>
        <taxon>Sphingobacteriaceae</taxon>
        <taxon>Mucilaginibacter</taxon>
    </lineage>
</organism>
<keyword evidence="2" id="KW-0732">Signal</keyword>
<gene>
    <name evidence="3" type="ORF">DYU05_17300</name>
</gene>
<dbReference type="Proteomes" id="UP000260823">
    <property type="component" value="Unassembled WGS sequence"/>
</dbReference>
<evidence type="ECO:0000256" key="2">
    <source>
        <dbReference type="SAM" id="SignalP"/>
    </source>
</evidence>
<dbReference type="Pfam" id="PF14093">
    <property type="entry name" value="DUF4271"/>
    <property type="match status" value="1"/>
</dbReference>
<dbReference type="PROSITE" id="PS51257">
    <property type="entry name" value="PROKAR_LIPOPROTEIN"/>
    <property type="match status" value="1"/>
</dbReference>